<dbReference type="NCBIfam" id="NF008398">
    <property type="entry name" value="PRK11197.1"/>
    <property type="match status" value="1"/>
</dbReference>
<dbReference type="PROSITE" id="PS00557">
    <property type="entry name" value="FMN_HYDROXY_ACID_DH_1"/>
    <property type="match status" value="1"/>
</dbReference>
<dbReference type="HOGENOM" id="CLU_020639_0_0_5"/>
<feature type="binding site" evidence="7">
    <location>
        <position position="109"/>
    </location>
    <ligand>
        <name>FMN</name>
        <dbReference type="ChEBI" id="CHEBI:58210"/>
    </ligand>
</feature>
<feature type="domain" description="FMN hydroxy acid dehydrogenase" evidence="8">
    <location>
        <begin position="1"/>
        <end position="382"/>
    </location>
</feature>
<dbReference type="InterPro" id="IPR012133">
    <property type="entry name" value="Alpha-hydoxy_acid_DH_FMN"/>
</dbReference>
<evidence type="ECO:0000256" key="3">
    <source>
        <dbReference type="ARBA" id="ARBA00022643"/>
    </source>
</evidence>
<feature type="binding site" evidence="7">
    <location>
        <position position="276"/>
    </location>
    <ligand>
        <name>FMN</name>
        <dbReference type="ChEBI" id="CHEBI:58210"/>
    </ligand>
</feature>
<feature type="binding site" evidence="7">
    <location>
        <position position="27"/>
    </location>
    <ligand>
        <name>glyoxylate</name>
        <dbReference type="ChEBI" id="CHEBI:36655"/>
    </ligand>
</feature>
<evidence type="ECO:0000313" key="9">
    <source>
        <dbReference type="EMBL" id="ADJ23635.1"/>
    </source>
</evidence>
<feature type="binding site" evidence="7">
    <location>
        <position position="132"/>
    </location>
    <ligand>
        <name>glyoxylate</name>
        <dbReference type="ChEBI" id="CHEBI:36655"/>
    </ligand>
</feature>
<sequence>MVLKSVASIEDLRRIAHRKVPREFMDYYESGSYSEQTLRANRDDLAGIKIRQRILCGASNRDLSQSLLGVKQPLPLALGPVGLTGMAHRDGEIAAARAAEKAGIPYTLSTLSICSIEDVANAVEKPFWFQLYFMKDRGFIADLIARAHAARCSALVLTADLQVLGQRHRDIHNGMTVPPRIRLKTIAHILSKPRWIAGVLLGKRRTFGNVVGRIAGTENLTSYMDWINSQFDQALSWDDVAWIRERWPGKLIVKGILDVEDAREAVKAGADAIVVSNHGGRQLDGAASSISILPRIADAVGSETEILFDGGIRSGQDVFRALALGARGCLLGRAYLYGVCAAGEEGVTKAIEIIAKELDVTMALAGLRTIADIGKTSLVDPE</sequence>
<dbReference type="AlphaFoldDB" id="D8JZ33"/>
<dbReference type="PIRSF" id="PIRSF000138">
    <property type="entry name" value="Al-hdrx_acd_dh"/>
    <property type="match status" value="1"/>
</dbReference>
<dbReference type="eggNOG" id="COG1304">
    <property type="taxonomic scope" value="Bacteria"/>
</dbReference>
<protein>
    <submittedName>
        <fullName evidence="9">FMN-dependent alpha-hydroxy acid dehydrogenase</fullName>
    </submittedName>
</protein>
<dbReference type="KEGG" id="hdn:Hden_1832"/>
<evidence type="ECO:0000256" key="6">
    <source>
        <dbReference type="PIRSR" id="PIRSR000138-1"/>
    </source>
</evidence>
<keyword evidence="2 7" id="KW-0285">Flavoprotein</keyword>
<keyword evidence="4" id="KW-0560">Oxidoreductase</keyword>
<dbReference type="EMBL" id="CP002083">
    <property type="protein sequence ID" value="ADJ23635.1"/>
    <property type="molecule type" value="Genomic_DNA"/>
</dbReference>
<proteinExistence type="inferred from homology"/>
<comment type="similarity">
    <text evidence="5">Belongs to the FMN-dependent alpha-hydroxy acid dehydrogenase family.</text>
</comment>
<comment type="cofactor">
    <cofactor evidence="1">
        <name>FMN</name>
        <dbReference type="ChEBI" id="CHEBI:58210"/>
    </cofactor>
</comment>
<dbReference type="GO" id="GO:0010181">
    <property type="term" value="F:FMN binding"/>
    <property type="evidence" value="ECO:0007669"/>
    <property type="project" value="InterPro"/>
</dbReference>
<dbReference type="Proteomes" id="UP000002033">
    <property type="component" value="Chromosome"/>
</dbReference>
<feature type="binding site" evidence="7">
    <location>
        <position position="158"/>
    </location>
    <ligand>
        <name>FMN</name>
        <dbReference type="ChEBI" id="CHEBI:58210"/>
    </ligand>
</feature>
<dbReference type="GO" id="GO:0009060">
    <property type="term" value="P:aerobic respiration"/>
    <property type="evidence" value="ECO:0007669"/>
    <property type="project" value="TreeGrafter"/>
</dbReference>
<evidence type="ECO:0000313" key="10">
    <source>
        <dbReference type="Proteomes" id="UP000002033"/>
    </source>
</evidence>
<dbReference type="CDD" id="cd02809">
    <property type="entry name" value="alpha_hydroxyacid_oxid_FMN"/>
    <property type="match status" value="1"/>
</dbReference>
<evidence type="ECO:0000256" key="5">
    <source>
        <dbReference type="ARBA" id="ARBA00024042"/>
    </source>
</evidence>
<feature type="binding site" evidence="7">
    <location>
        <position position="278"/>
    </location>
    <ligand>
        <name>glyoxylate</name>
        <dbReference type="ChEBI" id="CHEBI:36655"/>
    </ligand>
</feature>
<feature type="binding site" evidence="7">
    <location>
        <begin position="309"/>
        <end position="313"/>
    </location>
    <ligand>
        <name>FMN</name>
        <dbReference type="ChEBI" id="CHEBI:58210"/>
    </ligand>
</feature>
<dbReference type="InterPro" id="IPR013785">
    <property type="entry name" value="Aldolase_TIM"/>
</dbReference>
<accession>D8JZ33</accession>
<feature type="binding site" evidence="7">
    <location>
        <begin position="332"/>
        <end position="333"/>
    </location>
    <ligand>
        <name>FMN</name>
        <dbReference type="ChEBI" id="CHEBI:58210"/>
    </ligand>
</feature>
<name>D8JZ33_HYPDA</name>
<keyword evidence="10" id="KW-1185">Reference proteome</keyword>
<evidence type="ECO:0000256" key="1">
    <source>
        <dbReference type="ARBA" id="ARBA00001917"/>
    </source>
</evidence>
<organism evidence="9 10">
    <name type="scientific">Hyphomicrobium denitrificans (strain ATCC 51888 / DSM 1869 / NCIMB 11706 / TK 0415)</name>
    <dbReference type="NCBI Taxonomy" id="582899"/>
    <lineage>
        <taxon>Bacteria</taxon>
        <taxon>Pseudomonadati</taxon>
        <taxon>Pseudomonadota</taxon>
        <taxon>Alphaproteobacteria</taxon>
        <taxon>Hyphomicrobiales</taxon>
        <taxon>Hyphomicrobiaceae</taxon>
        <taxon>Hyphomicrobium</taxon>
    </lineage>
</organism>
<dbReference type="PANTHER" id="PTHR10578:SF107">
    <property type="entry name" value="2-HYDROXYACID OXIDASE 1"/>
    <property type="match status" value="1"/>
</dbReference>
<feature type="binding site" evidence="7">
    <location>
        <position position="167"/>
    </location>
    <ligand>
        <name>glyoxylate</name>
        <dbReference type="ChEBI" id="CHEBI:36655"/>
    </ligand>
</feature>
<evidence type="ECO:0000259" key="8">
    <source>
        <dbReference type="PROSITE" id="PS51349"/>
    </source>
</evidence>
<dbReference type="InterPro" id="IPR037396">
    <property type="entry name" value="FMN_HAD"/>
</dbReference>
<dbReference type="STRING" id="582899.Hden_1832"/>
<dbReference type="Gene3D" id="3.20.20.70">
    <property type="entry name" value="Aldolase class I"/>
    <property type="match status" value="1"/>
</dbReference>
<dbReference type="PROSITE" id="PS51349">
    <property type="entry name" value="FMN_HYDROXY_ACID_DH_2"/>
    <property type="match status" value="1"/>
</dbReference>
<feature type="binding site" evidence="7">
    <location>
        <position position="130"/>
    </location>
    <ligand>
        <name>FMN</name>
        <dbReference type="ChEBI" id="CHEBI:58210"/>
    </ligand>
</feature>
<dbReference type="PANTHER" id="PTHR10578">
    <property type="entry name" value="S -2-HYDROXY-ACID OXIDASE-RELATED"/>
    <property type="match status" value="1"/>
</dbReference>
<keyword evidence="3 7" id="KW-0288">FMN</keyword>
<dbReference type="FunFam" id="3.20.20.70:FF:000029">
    <property type="entry name" value="L-lactate dehydrogenase"/>
    <property type="match status" value="1"/>
</dbReference>
<gene>
    <name evidence="9" type="ordered locus">Hden_1832</name>
</gene>
<dbReference type="InterPro" id="IPR000262">
    <property type="entry name" value="FMN-dep_DH"/>
</dbReference>
<evidence type="ECO:0000256" key="4">
    <source>
        <dbReference type="ARBA" id="ARBA00023002"/>
    </source>
</evidence>
<feature type="binding site" evidence="7">
    <location>
        <begin position="80"/>
        <end position="82"/>
    </location>
    <ligand>
        <name>FMN</name>
        <dbReference type="ChEBI" id="CHEBI:58210"/>
    </ligand>
</feature>
<reference evidence="10" key="1">
    <citation type="journal article" date="2011" name="J. Bacteriol.">
        <title>Genome sequences of eight morphologically diverse alphaproteobacteria.</title>
        <authorList>
            <consortium name="US DOE Joint Genome Institute"/>
            <person name="Brown P.J."/>
            <person name="Kysela D.T."/>
            <person name="Buechlein A."/>
            <person name="Hemmerich C."/>
            <person name="Brun Y.V."/>
        </authorList>
    </citation>
    <scope>NUCLEOTIDE SEQUENCE [LARGE SCALE GENOMIC DNA]</scope>
    <source>
        <strain evidence="10">ATCC 51888 / DSM 1869 / NCIB 11706 / TK 0415</strain>
    </source>
</reference>
<dbReference type="Pfam" id="PF01070">
    <property type="entry name" value="FMN_dh"/>
    <property type="match status" value="1"/>
</dbReference>
<feature type="active site" description="Proton acceptor" evidence="6">
    <location>
        <position position="278"/>
    </location>
</feature>
<dbReference type="InterPro" id="IPR008259">
    <property type="entry name" value="FMN_hydac_DH_AS"/>
</dbReference>
<feature type="binding site" evidence="7">
    <location>
        <position position="281"/>
    </location>
    <ligand>
        <name>glyoxylate</name>
        <dbReference type="ChEBI" id="CHEBI:36655"/>
    </ligand>
</feature>
<dbReference type="GO" id="GO:0004459">
    <property type="term" value="F:L-lactate dehydrogenase (NAD+) activity"/>
    <property type="evidence" value="ECO:0007669"/>
    <property type="project" value="TreeGrafter"/>
</dbReference>
<evidence type="ECO:0000256" key="7">
    <source>
        <dbReference type="PIRSR" id="PIRSR000138-2"/>
    </source>
</evidence>
<feature type="binding site" evidence="7">
    <location>
        <position position="254"/>
    </location>
    <ligand>
        <name>FMN</name>
        <dbReference type="ChEBI" id="CHEBI:58210"/>
    </ligand>
</feature>
<dbReference type="SUPFAM" id="SSF51395">
    <property type="entry name" value="FMN-linked oxidoreductases"/>
    <property type="match status" value="1"/>
</dbReference>
<dbReference type="GO" id="GO:0005886">
    <property type="term" value="C:plasma membrane"/>
    <property type="evidence" value="ECO:0007669"/>
    <property type="project" value="TreeGrafter"/>
</dbReference>
<evidence type="ECO:0000256" key="2">
    <source>
        <dbReference type="ARBA" id="ARBA00022630"/>
    </source>
</evidence>